<evidence type="ECO:0000313" key="2">
    <source>
        <dbReference type="EMBL" id="RZC36821.1"/>
    </source>
</evidence>
<name>A0A482VV40_ASBVE</name>
<dbReference type="Proteomes" id="UP000292052">
    <property type="component" value="Unassembled WGS sequence"/>
</dbReference>
<comment type="caution">
    <text evidence="2">The sequence shown here is derived from an EMBL/GenBank/DDBJ whole genome shotgun (WGS) entry which is preliminary data.</text>
</comment>
<accession>A0A482VV40</accession>
<proteinExistence type="predicted"/>
<feature type="compositionally biased region" description="Basic and acidic residues" evidence="1">
    <location>
        <begin position="90"/>
        <end position="101"/>
    </location>
</feature>
<protein>
    <submittedName>
        <fullName evidence="2">Uncharacterized protein</fullName>
    </submittedName>
</protein>
<organism evidence="2 3">
    <name type="scientific">Asbolus verrucosus</name>
    <name type="common">Desert ironclad beetle</name>
    <dbReference type="NCBI Taxonomy" id="1661398"/>
    <lineage>
        <taxon>Eukaryota</taxon>
        <taxon>Metazoa</taxon>
        <taxon>Ecdysozoa</taxon>
        <taxon>Arthropoda</taxon>
        <taxon>Hexapoda</taxon>
        <taxon>Insecta</taxon>
        <taxon>Pterygota</taxon>
        <taxon>Neoptera</taxon>
        <taxon>Endopterygota</taxon>
        <taxon>Coleoptera</taxon>
        <taxon>Polyphaga</taxon>
        <taxon>Cucujiformia</taxon>
        <taxon>Tenebrionidae</taxon>
        <taxon>Pimeliinae</taxon>
        <taxon>Asbolus</taxon>
    </lineage>
</organism>
<dbReference type="OrthoDB" id="25402at2759"/>
<dbReference type="AlphaFoldDB" id="A0A482VV40"/>
<feature type="non-terminal residue" evidence="2">
    <location>
        <position position="119"/>
    </location>
</feature>
<gene>
    <name evidence="2" type="ORF">BDFB_011746</name>
</gene>
<reference evidence="2 3" key="1">
    <citation type="submission" date="2017-03" db="EMBL/GenBank/DDBJ databases">
        <title>Genome of the blue death feigning beetle - Asbolus verrucosus.</title>
        <authorList>
            <person name="Rider S.D."/>
        </authorList>
    </citation>
    <scope>NUCLEOTIDE SEQUENCE [LARGE SCALE GENOMIC DNA]</scope>
    <source>
        <strain evidence="2">Butters</strain>
        <tissue evidence="2">Head and leg muscle</tissue>
    </source>
</reference>
<feature type="region of interest" description="Disordered" evidence="1">
    <location>
        <begin position="89"/>
        <end position="119"/>
    </location>
</feature>
<evidence type="ECO:0000313" key="3">
    <source>
        <dbReference type="Proteomes" id="UP000292052"/>
    </source>
</evidence>
<evidence type="ECO:0000256" key="1">
    <source>
        <dbReference type="SAM" id="MobiDB-lite"/>
    </source>
</evidence>
<dbReference type="EMBL" id="QDEB01058509">
    <property type="protein sequence ID" value="RZC36821.1"/>
    <property type="molecule type" value="Genomic_DNA"/>
</dbReference>
<keyword evidence="3" id="KW-1185">Reference proteome</keyword>
<sequence length="119" mass="13678">MARAVGVKQSPVSRIVNRFRKTGEYRRRPARDQLVIVHNGSMTADKYIRDVLELHVVPFALFLGANFMLTPDHRDHSFRLACSKTRHEPHRACLESHREGSAEQLSSSNNTERPKNKSR</sequence>